<dbReference type="Proteomes" id="UP000183200">
    <property type="component" value="Unassembled WGS sequence"/>
</dbReference>
<evidence type="ECO:0000313" key="1">
    <source>
        <dbReference type="EMBL" id="SDM58624.1"/>
    </source>
</evidence>
<dbReference type="OrthoDB" id="1073749at2"/>
<dbReference type="SUPFAM" id="SSF102114">
    <property type="entry name" value="Radical SAM enzymes"/>
    <property type="match status" value="1"/>
</dbReference>
<protein>
    <submittedName>
        <fullName evidence="1">SPASM domain peptide maturase, grasp-with-spasm system</fullName>
    </submittedName>
</protein>
<dbReference type="InterPro" id="IPR058240">
    <property type="entry name" value="rSAM_sf"/>
</dbReference>
<evidence type="ECO:0000313" key="2">
    <source>
        <dbReference type="Proteomes" id="UP000183200"/>
    </source>
</evidence>
<dbReference type="RefSeq" id="WP_074607330.1">
    <property type="nucleotide sequence ID" value="NZ_FNGY01000004.1"/>
</dbReference>
<accession>A0A1G9UFT8</accession>
<proteinExistence type="predicted"/>
<dbReference type="AlphaFoldDB" id="A0A1G9UFT8"/>
<name>A0A1G9UFT8_9SPHI</name>
<gene>
    <name evidence="1" type="ORF">SAMN05421820_104157</name>
</gene>
<dbReference type="EMBL" id="FNGY01000004">
    <property type="protein sequence ID" value="SDM58624.1"/>
    <property type="molecule type" value="Genomic_DNA"/>
</dbReference>
<reference evidence="2" key="1">
    <citation type="submission" date="2016-10" db="EMBL/GenBank/DDBJ databases">
        <authorList>
            <person name="Varghese N."/>
            <person name="Submissions S."/>
        </authorList>
    </citation>
    <scope>NUCLEOTIDE SEQUENCE [LARGE SCALE GENOMIC DNA]</scope>
    <source>
        <strain evidence="2">DSM 19110</strain>
    </source>
</reference>
<keyword evidence="2" id="KW-1185">Reference proteome</keyword>
<organism evidence="1 2">
    <name type="scientific">Pedobacter steynii</name>
    <dbReference type="NCBI Taxonomy" id="430522"/>
    <lineage>
        <taxon>Bacteria</taxon>
        <taxon>Pseudomonadati</taxon>
        <taxon>Bacteroidota</taxon>
        <taxon>Sphingobacteriia</taxon>
        <taxon>Sphingobacteriales</taxon>
        <taxon>Sphingobacteriaceae</taxon>
        <taxon>Pedobacter</taxon>
    </lineage>
</organism>
<dbReference type="InterPro" id="IPR026497">
    <property type="entry name" value="GRASP-with-SPASM"/>
</dbReference>
<dbReference type="NCBIfam" id="TIGR04193">
    <property type="entry name" value="SPASM_w_grasp"/>
    <property type="match status" value="1"/>
</dbReference>
<sequence>MSSYIDCDSYFLVFADCIPTRGAKNSTICDLTRTTLEVFPSSFYPFFEIFRKSTVKEIYIDLELESHIEFTKFLDFLLEKEYGMFVDDLDLFPELEKRWESPELINNAIVDVRLRKHDFGVIFDQLNSLGCVYVQLRCFESLYTIQELSDVIKLAEDKSIQSIELIIKYHTSFTDQDYVDLYNDHVLISSLFVHSAPENKVLIADFGYKGEDQILKQEIHREIHFYTMPITGASHCGIIDAKYFSIGDVQSFMHNISYNSCLNKKISIDEEGLIKNCPSMTHDFGSIDDNILIDVVAIESFRGVWGVNKDLINVCRSCEFRAVCTDCRAYIESPDDFLSKPLKCGYNPNDGTWTDWAEGKEHAIVHYGIDI</sequence>